<sequence length="42" mass="4600">MTMTYHNDSTLDWRFKPTLAALRALAVGVLAQGAPLSPLLRC</sequence>
<accession>A0A3D9DTU5</accession>
<proteinExistence type="predicted"/>
<evidence type="ECO:0000313" key="2">
    <source>
        <dbReference type="Proteomes" id="UP000256334"/>
    </source>
</evidence>
<organism evidence="1 2">
    <name type="scientific">Kushneria indalinina DSM 14324</name>
    <dbReference type="NCBI Taxonomy" id="1122140"/>
    <lineage>
        <taxon>Bacteria</taxon>
        <taxon>Pseudomonadati</taxon>
        <taxon>Pseudomonadota</taxon>
        <taxon>Gammaproteobacteria</taxon>
        <taxon>Oceanospirillales</taxon>
        <taxon>Halomonadaceae</taxon>
        <taxon>Kushneria</taxon>
    </lineage>
</organism>
<name>A0A3D9DTU5_9GAMM</name>
<dbReference type="RefSeq" id="WP_281271624.1">
    <property type="nucleotide sequence ID" value="NZ_QRDJ01000008.1"/>
</dbReference>
<comment type="caution">
    <text evidence="1">The sequence shown here is derived from an EMBL/GenBank/DDBJ whole genome shotgun (WGS) entry which is preliminary data.</text>
</comment>
<evidence type="ECO:0000313" key="1">
    <source>
        <dbReference type="EMBL" id="REC94101.1"/>
    </source>
</evidence>
<protein>
    <submittedName>
        <fullName evidence="1">Uncharacterized protein</fullName>
    </submittedName>
</protein>
<dbReference type="EMBL" id="QRDJ01000008">
    <property type="protein sequence ID" value="REC94101.1"/>
    <property type="molecule type" value="Genomic_DNA"/>
</dbReference>
<gene>
    <name evidence="1" type="ORF">C8D72_2468</name>
</gene>
<dbReference type="AlphaFoldDB" id="A0A3D9DTU5"/>
<reference evidence="1 2" key="1">
    <citation type="submission" date="2018-07" db="EMBL/GenBank/DDBJ databases">
        <title>Genomic Encyclopedia of Type Strains, Phase IV (KMG-IV): sequencing the most valuable type-strain genomes for metagenomic binning, comparative biology and taxonomic classification.</title>
        <authorList>
            <person name="Goeker M."/>
        </authorList>
    </citation>
    <scope>NUCLEOTIDE SEQUENCE [LARGE SCALE GENOMIC DNA]</scope>
    <source>
        <strain evidence="1 2">DSM 14324</strain>
    </source>
</reference>
<keyword evidence="2" id="KW-1185">Reference proteome</keyword>
<dbReference type="Proteomes" id="UP000256334">
    <property type="component" value="Unassembled WGS sequence"/>
</dbReference>